<keyword evidence="3" id="KW-1185">Reference proteome</keyword>
<accession>A0AAV5V9W0</accession>
<keyword evidence="1" id="KW-0812">Transmembrane</keyword>
<gene>
    <name evidence="2" type="ORF">PFISCL1PPCAC_6828</name>
</gene>
<dbReference type="AlphaFoldDB" id="A0AAV5V9W0"/>
<feature type="transmembrane region" description="Helical" evidence="1">
    <location>
        <begin position="6"/>
        <end position="22"/>
    </location>
</feature>
<name>A0AAV5V9W0_9BILA</name>
<proteinExistence type="predicted"/>
<keyword evidence="1" id="KW-1133">Transmembrane helix</keyword>
<evidence type="ECO:0000313" key="3">
    <source>
        <dbReference type="Proteomes" id="UP001432322"/>
    </source>
</evidence>
<feature type="non-terminal residue" evidence="2">
    <location>
        <position position="64"/>
    </location>
</feature>
<dbReference type="EMBL" id="BTSY01000002">
    <property type="protein sequence ID" value="GMT15531.1"/>
    <property type="molecule type" value="Genomic_DNA"/>
</dbReference>
<feature type="transmembrane region" description="Helical" evidence="1">
    <location>
        <begin position="42"/>
        <end position="63"/>
    </location>
</feature>
<reference evidence="2" key="1">
    <citation type="submission" date="2023-10" db="EMBL/GenBank/DDBJ databases">
        <title>Genome assembly of Pristionchus species.</title>
        <authorList>
            <person name="Yoshida K."/>
            <person name="Sommer R.J."/>
        </authorList>
    </citation>
    <scope>NUCLEOTIDE SEQUENCE</scope>
    <source>
        <strain evidence="2">RS5133</strain>
    </source>
</reference>
<comment type="caution">
    <text evidence="2">The sequence shown here is derived from an EMBL/GenBank/DDBJ whole genome shotgun (WGS) entry which is preliminary data.</text>
</comment>
<keyword evidence="1" id="KW-0472">Membrane</keyword>
<dbReference type="Proteomes" id="UP001432322">
    <property type="component" value="Unassembled WGS sequence"/>
</dbReference>
<protein>
    <submittedName>
        <fullName evidence="2">Uncharacterized protein</fullName>
    </submittedName>
</protein>
<organism evidence="2 3">
    <name type="scientific">Pristionchus fissidentatus</name>
    <dbReference type="NCBI Taxonomy" id="1538716"/>
    <lineage>
        <taxon>Eukaryota</taxon>
        <taxon>Metazoa</taxon>
        <taxon>Ecdysozoa</taxon>
        <taxon>Nematoda</taxon>
        <taxon>Chromadorea</taxon>
        <taxon>Rhabditida</taxon>
        <taxon>Rhabditina</taxon>
        <taxon>Diplogasteromorpha</taxon>
        <taxon>Diplogasteroidea</taxon>
        <taxon>Neodiplogasteridae</taxon>
        <taxon>Pristionchus</taxon>
    </lineage>
</organism>
<evidence type="ECO:0000256" key="1">
    <source>
        <dbReference type="SAM" id="Phobius"/>
    </source>
</evidence>
<feature type="non-terminal residue" evidence="2">
    <location>
        <position position="1"/>
    </location>
</feature>
<evidence type="ECO:0000313" key="2">
    <source>
        <dbReference type="EMBL" id="GMT15531.1"/>
    </source>
</evidence>
<sequence>EMTSFMCIICVTKMFGFCRIVSNRRMQSSIHGRRFSGHSFSLTFSLGSAPSLLGFSFLLFSSAL</sequence>